<proteinExistence type="predicted"/>
<keyword evidence="2" id="KW-0808">Transferase</keyword>
<dbReference type="OrthoDB" id="9815759at2"/>
<dbReference type="Pfam" id="PF01208">
    <property type="entry name" value="URO-D"/>
    <property type="match status" value="1"/>
</dbReference>
<gene>
    <name evidence="2" type="ORF">STSP2_02233</name>
</gene>
<dbReference type="InterPro" id="IPR052024">
    <property type="entry name" value="Methanogen_methyltrans"/>
</dbReference>
<dbReference type="PANTHER" id="PTHR47099">
    <property type="entry name" value="METHYLCOBAMIDE:COM METHYLTRANSFERASE MTBA"/>
    <property type="match status" value="1"/>
</dbReference>
<accession>A0A1U9NMU5</accession>
<evidence type="ECO:0000313" key="3">
    <source>
        <dbReference type="Proteomes" id="UP000189674"/>
    </source>
</evidence>
<dbReference type="Gene3D" id="3.20.20.210">
    <property type="match status" value="1"/>
</dbReference>
<dbReference type="GO" id="GO:0008168">
    <property type="term" value="F:methyltransferase activity"/>
    <property type="evidence" value="ECO:0007669"/>
    <property type="project" value="UniProtKB-KW"/>
</dbReference>
<dbReference type="KEGG" id="alus:STSP2_02233"/>
<evidence type="ECO:0000259" key="1">
    <source>
        <dbReference type="Pfam" id="PF01208"/>
    </source>
</evidence>
<evidence type="ECO:0000313" key="2">
    <source>
        <dbReference type="EMBL" id="AQT69048.1"/>
    </source>
</evidence>
<dbReference type="GO" id="GO:0006779">
    <property type="term" value="P:porphyrin-containing compound biosynthetic process"/>
    <property type="evidence" value="ECO:0007669"/>
    <property type="project" value="InterPro"/>
</dbReference>
<dbReference type="PANTHER" id="PTHR47099:SF1">
    <property type="entry name" value="METHYLCOBAMIDE:COM METHYLTRANSFERASE MTBA"/>
    <property type="match status" value="1"/>
</dbReference>
<sequence>MVNHRELVRKSLDHVDPGKVVVDFGSTPVTGMHVLCVARLREHYGLEKKPVKVSDPYQMLGEIEPDLLDAMGVDTIGLAPPATMFGFKNNNWKEFTTPWGQEVLVGGDFNVTKDSNGDLLMYPQGDTDSMPSGRMPASGYFFDTIIRQEPIDEDKLDPADNLEEFGPISDEDLNYYKKQAGKLADSGRAVVSSLGGTAFGDIALVPAPFLKNPKGIRDITEWYMSTAMRPDYIHAIFSKQSEIAIDNLARLHDAVGEAIDVLLICGTDFGTQTSSFCSTETFDKLYAPYYKKLNNWIHANTTWKTFKHSCGAVANFMEHFIECGFDIINPVQCSAAGMDPKTLKESYGDRIVFWGGGVDTQKTLPFQTPEDVRQEVLSRCETFAPGGGFVFDAIHNVQANAPVENVVAMIEAVKEFNGEG</sequence>
<dbReference type="RefSeq" id="WP_146662547.1">
    <property type="nucleotide sequence ID" value="NZ_CP019791.1"/>
</dbReference>
<dbReference type="SUPFAM" id="SSF51726">
    <property type="entry name" value="UROD/MetE-like"/>
    <property type="match status" value="1"/>
</dbReference>
<dbReference type="InterPro" id="IPR038071">
    <property type="entry name" value="UROD/MetE-like_sf"/>
</dbReference>
<organism evidence="2 3">
    <name type="scientific">Anaerohalosphaera lusitana</name>
    <dbReference type="NCBI Taxonomy" id="1936003"/>
    <lineage>
        <taxon>Bacteria</taxon>
        <taxon>Pseudomonadati</taxon>
        <taxon>Planctomycetota</taxon>
        <taxon>Phycisphaerae</taxon>
        <taxon>Sedimentisphaerales</taxon>
        <taxon>Anaerohalosphaeraceae</taxon>
        <taxon>Anaerohalosphaera</taxon>
    </lineage>
</organism>
<reference evidence="3" key="1">
    <citation type="submission" date="2017-02" db="EMBL/GenBank/DDBJ databases">
        <title>Comparative genomics and description of representatives of a novel lineage of planctomycetes thriving in anoxic sediments.</title>
        <authorList>
            <person name="Spring S."/>
            <person name="Bunk B."/>
            <person name="Sproer C."/>
        </authorList>
    </citation>
    <scope>NUCLEOTIDE SEQUENCE [LARGE SCALE GENOMIC DNA]</scope>
    <source>
        <strain evidence="3">ST-NAGAB-D1</strain>
    </source>
</reference>
<keyword evidence="2" id="KW-0489">Methyltransferase</keyword>
<dbReference type="STRING" id="1936003.STSP2_02233"/>
<name>A0A1U9NMU5_9BACT</name>
<dbReference type="GO" id="GO:0004853">
    <property type="term" value="F:uroporphyrinogen decarboxylase activity"/>
    <property type="evidence" value="ECO:0007669"/>
    <property type="project" value="InterPro"/>
</dbReference>
<dbReference type="InterPro" id="IPR000257">
    <property type="entry name" value="Uroporphyrinogen_deCOase"/>
</dbReference>
<feature type="domain" description="Uroporphyrinogen decarboxylase (URO-D)" evidence="1">
    <location>
        <begin position="215"/>
        <end position="416"/>
    </location>
</feature>
<dbReference type="AlphaFoldDB" id="A0A1U9NMU5"/>
<dbReference type="EMBL" id="CP019791">
    <property type="protein sequence ID" value="AQT69048.1"/>
    <property type="molecule type" value="Genomic_DNA"/>
</dbReference>
<keyword evidence="3" id="KW-1185">Reference proteome</keyword>
<protein>
    <submittedName>
        <fullName evidence="2">Methylcobalamin:coenzyme M methyltransferase</fullName>
    </submittedName>
</protein>
<dbReference type="Proteomes" id="UP000189674">
    <property type="component" value="Chromosome"/>
</dbReference>
<dbReference type="GO" id="GO:0032259">
    <property type="term" value="P:methylation"/>
    <property type="evidence" value="ECO:0007669"/>
    <property type="project" value="UniProtKB-KW"/>
</dbReference>